<evidence type="ECO:0000256" key="3">
    <source>
        <dbReference type="ARBA" id="ARBA00022485"/>
    </source>
</evidence>
<evidence type="ECO:0000259" key="7">
    <source>
        <dbReference type="PROSITE" id="PS51379"/>
    </source>
</evidence>
<dbReference type="InterPro" id="IPR050157">
    <property type="entry name" value="PSI_iron-sulfur_center"/>
</dbReference>
<evidence type="ECO:0000313" key="9">
    <source>
        <dbReference type="Proteomes" id="UP000838308"/>
    </source>
</evidence>
<dbReference type="PANTHER" id="PTHR24960:SF79">
    <property type="entry name" value="PHOTOSYSTEM I IRON-SULFUR CENTER"/>
    <property type="match status" value="1"/>
</dbReference>
<evidence type="ECO:0000256" key="1">
    <source>
        <dbReference type="ARBA" id="ARBA00001966"/>
    </source>
</evidence>
<dbReference type="InterPro" id="IPR017900">
    <property type="entry name" value="4Fe4S_Fe_S_CS"/>
</dbReference>
<feature type="domain" description="4Fe-4S ferredoxin-type" evidence="7">
    <location>
        <begin position="206"/>
        <end position="234"/>
    </location>
</feature>
<keyword evidence="4" id="KW-0479">Metal-binding</keyword>
<reference evidence="8" key="1">
    <citation type="submission" date="2022-04" db="EMBL/GenBank/DDBJ databases">
        <authorList>
            <person name="Criscuolo A."/>
        </authorList>
    </citation>
    <scope>NUCLEOTIDE SEQUENCE</scope>
    <source>
        <strain evidence="8">CIP111895</strain>
    </source>
</reference>
<evidence type="ECO:0000256" key="4">
    <source>
        <dbReference type="ARBA" id="ARBA00022723"/>
    </source>
</evidence>
<dbReference type="PROSITE" id="PS51379">
    <property type="entry name" value="4FE4S_FER_2"/>
    <property type="match status" value="3"/>
</dbReference>
<dbReference type="Pfam" id="PF12837">
    <property type="entry name" value="Fer4_6"/>
    <property type="match status" value="1"/>
</dbReference>
<keyword evidence="3" id="KW-0004">4Fe-4S</keyword>
<dbReference type="Proteomes" id="UP000838308">
    <property type="component" value="Unassembled WGS sequence"/>
</dbReference>
<dbReference type="PROSITE" id="PS00198">
    <property type="entry name" value="4FE4S_FER_1"/>
    <property type="match status" value="2"/>
</dbReference>
<comment type="caution">
    <text evidence="8">The sequence shown here is derived from an EMBL/GenBank/DDBJ whole genome shotgun (WGS) entry which is preliminary data.</text>
</comment>
<proteinExistence type="predicted"/>
<gene>
    <name evidence="8" type="primary">napF_1</name>
    <name evidence="8" type="ORF">BACCIP111895_01499</name>
</gene>
<dbReference type="Gene3D" id="3.30.70.20">
    <property type="match status" value="2"/>
</dbReference>
<dbReference type="SUPFAM" id="SSF54862">
    <property type="entry name" value="4Fe-4S ferredoxins"/>
    <property type="match status" value="2"/>
</dbReference>
<protein>
    <submittedName>
        <fullName evidence="8">Ferredoxin-type protein NapF</fullName>
    </submittedName>
</protein>
<organism evidence="8 9">
    <name type="scientific">Neobacillus rhizosphaerae</name>
    <dbReference type="NCBI Taxonomy" id="2880965"/>
    <lineage>
        <taxon>Bacteria</taxon>
        <taxon>Bacillati</taxon>
        <taxon>Bacillota</taxon>
        <taxon>Bacilli</taxon>
        <taxon>Bacillales</taxon>
        <taxon>Bacillaceae</taxon>
        <taxon>Neobacillus</taxon>
    </lineage>
</organism>
<keyword evidence="9" id="KW-1185">Reference proteome</keyword>
<evidence type="ECO:0000256" key="6">
    <source>
        <dbReference type="ARBA" id="ARBA00023014"/>
    </source>
</evidence>
<keyword evidence="5" id="KW-0408">Iron</keyword>
<feature type="domain" description="4Fe-4S ferredoxin-type" evidence="7">
    <location>
        <begin position="59"/>
        <end position="88"/>
    </location>
</feature>
<comment type="function">
    <text evidence="2">Ferredoxins are iron-sulfur proteins that transfer electrons in a wide variety of metabolic reactions.</text>
</comment>
<evidence type="ECO:0000256" key="5">
    <source>
        <dbReference type="ARBA" id="ARBA00023004"/>
    </source>
</evidence>
<dbReference type="PANTHER" id="PTHR24960">
    <property type="entry name" value="PHOTOSYSTEM I IRON-SULFUR CENTER-RELATED"/>
    <property type="match status" value="1"/>
</dbReference>
<evidence type="ECO:0000313" key="8">
    <source>
        <dbReference type="EMBL" id="CAH2714336.1"/>
    </source>
</evidence>
<feature type="domain" description="4Fe-4S ferredoxin-type" evidence="7">
    <location>
        <begin position="235"/>
        <end position="264"/>
    </location>
</feature>
<sequence>MVPRLIYPGDTMSLILNWLESMHADLKITDKCSRKRNYRSTCTVCTNVCKYEAISCNERTMEIDSQRCNSCGDCIIACPLSAIKGKAVTREFDHTCLIYSEAYTPTVKELLIYKKRGMNAIQIKHNPLNEQWDLVLVGTNRILLQLGEKPIEIVQKSNEEKLSRRALFSSIQTEGKQLARSLAPVSWQMEEDEWNLTNYYQEFQFYSVEMDKNKCTLCMACFSFCPQKVFTFLETAIQLHHEKCVNCTACTDICPEEAIRIRSNIKEKSDKVESLNTKKCRDCGQKFSSFQPEKEKCHICTNRDSEWLSPFE</sequence>
<keyword evidence="6" id="KW-0411">Iron-sulfur</keyword>
<dbReference type="Pfam" id="PF13237">
    <property type="entry name" value="Fer4_10"/>
    <property type="match status" value="1"/>
</dbReference>
<comment type="cofactor">
    <cofactor evidence="1">
        <name>[4Fe-4S] cluster</name>
        <dbReference type="ChEBI" id="CHEBI:49883"/>
    </cofactor>
</comment>
<dbReference type="EMBL" id="CALBWS010000006">
    <property type="protein sequence ID" value="CAH2714336.1"/>
    <property type="molecule type" value="Genomic_DNA"/>
</dbReference>
<dbReference type="InterPro" id="IPR017896">
    <property type="entry name" value="4Fe4S_Fe-S-bd"/>
</dbReference>
<accession>A0ABM9EP05</accession>
<name>A0ABM9EP05_9BACI</name>
<evidence type="ECO:0000256" key="2">
    <source>
        <dbReference type="ARBA" id="ARBA00003532"/>
    </source>
</evidence>